<evidence type="ECO:0000256" key="9">
    <source>
        <dbReference type="ARBA" id="ARBA00047371"/>
    </source>
</evidence>
<evidence type="ECO:0000256" key="1">
    <source>
        <dbReference type="ARBA" id="ARBA00004742"/>
    </source>
</evidence>
<reference evidence="11 12" key="1">
    <citation type="journal article" date="2018" name="ISME J.">
        <title>A methanotrophic archaeon couples anaerobic oxidation of methane to Fe(III) reduction.</title>
        <authorList>
            <person name="Cai C."/>
            <person name="Leu A.O."/>
            <person name="Xie G.J."/>
            <person name="Guo J."/>
            <person name="Feng Y."/>
            <person name="Zhao J.X."/>
            <person name="Tyson G.W."/>
            <person name="Yuan Z."/>
            <person name="Hu S."/>
        </authorList>
    </citation>
    <scope>NUCLEOTIDE SEQUENCE [LARGE SCALE GENOMIC DNA]</scope>
    <source>
        <strain evidence="11">FeB_12</strain>
    </source>
</reference>
<dbReference type="PANTHER" id="PTHR30031:SF0">
    <property type="entry name" value="PHOSPHOENOLPYRUVATE CARBOXYKINASE (ATP)"/>
    <property type="match status" value="1"/>
</dbReference>
<comment type="catalytic activity">
    <reaction evidence="9 10">
        <text>oxaloacetate + ATP = phosphoenolpyruvate + ADP + CO2</text>
        <dbReference type="Rhea" id="RHEA:18617"/>
        <dbReference type="ChEBI" id="CHEBI:16452"/>
        <dbReference type="ChEBI" id="CHEBI:16526"/>
        <dbReference type="ChEBI" id="CHEBI:30616"/>
        <dbReference type="ChEBI" id="CHEBI:58702"/>
        <dbReference type="ChEBI" id="CHEBI:456216"/>
        <dbReference type="EC" id="4.1.1.49"/>
    </reaction>
</comment>
<feature type="binding site" evidence="10">
    <location>
        <position position="337"/>
    </location>
    <ligand>
        <name>ATP</name>
        <dbReference type="ChEBI" id="CHEBI:30616"/>
    </ligand>
</feature>
<dbReference type="GO" id="GO:0046872">
    <property type="term" value="F:metal ion binding"/>
    <property type="evidence" value="ECO:0007669"/>
    <property type="project" value="UniProtKB-KW"/>
</dbReference>
<evidence type="ECO:0000256" key="5">
    <source>
        <dbReference type="ARBA" id="ARBA00022741"/>
    </source>
</evidence>
<dbReference type="GO" id="GO:0005524">
    <property type="term" value="F:ATP binding"/>
    <property type="evidence" value="ECO:0007669"/>
    <property type="project" value="UniProtKB-UniRule"/>
</dbReference>
<feature type="binding site" evidence="10">
    <location>
        <position position="234"/>
    </location>
    <ligand>
        <name>Mn(2+)</name>
        <dbReference type="ChEBI" id="CHEBI:29035"/>
    </ligand>
</feature>
<dbReference type="PIRSF" id="PIRSF006294">
    <property type="entry name" value="PEP_crbxkin"/>
    <property type="match status" value="1"/>
</dbReference>
<gene>
    <name evidence="10 11" type="primary">pckA</name>
    <name evidence="11" type="ORF">C3F09_01795</name>
</gene>
<dbReference type="PANTHER" id="PTHR30031">
    <property type="entry name" value="PHOSPHOENOLPYRUVATE CARBOXYKINASE ATP"/>
    <property type="match status" value="1"/>
</dbReference>
<dbReference type="Gene3D" id="2.170.8.10">
    <property type="entry name" value="Phosphoenolpyruvate Carboxykinase, domain 2"/>
    <property type="match status" value="1"/>
</dbReference>
<dbReference type="Gene3D" id="3.90.228.20">
    <property type="match status" value="1"/>
</dbReference>
<accession>A0A855X710</accession>
<dbReference type="NCBIfam" id="TIGR00224">
    <property type="entry name" value="pckA"/>
    <property type="match status" value="1"/>
</dbReference>
<dbReference type="GO" id="GO:0004612">
    <property type="term" value="F:phosphoenolpyruvate carboxykinase (ATP) activity"/>
    <property type="evidence" value="ECO:0007669"/>
    <property type="project" value="UniProtKB-UniRule"/>
</dbReference>
<dbReference type="SUPFAM" id="SSF53795">
    <property type="entry name" value="PEP carboxykinase-like"/>
    <property type="match status" value="1"/>
</dbReference>
<keyword evidence="6 10" id="KW-0210">Decarboxylase</keyword>
<keyword evidence="11" id="KW-0808">Transferase</keyword>
<dbReference type="NCBIfam" id="NF006820">
    <property type="entry name" value="PRK09344.1-2"/>
    <property type="match status" value="1"/>
</dbReference>
<dbReference type="AlphaFoldDB" id="A0A855X710"/>
<evidence type="ECO:0000313" key="12">
    <source>
        <dbReference type="Proteomes" id="UP000250918"/>
    </source>
</evidence>
<feature type="binding site" evidence="10">
    <location>
        <position position="463"/>
    </location>
    <ligand>
        <name>ATP</name>
        <dbReference type="ChEBI" id="CHEBI:30616"/>
    </ligand>
</feature>
<feature type="binding site" evidence="10">
    <location>
        <begin position="250"/>
        <end position="258"/>
    </location>
    <ligand>
        <name>ATP</name>
        <dbReference type="ChEBI" id="CHEBI:30616"/>
    </ligand>
</feature>
<keyword evidence="8 10" id="KW-0456">Lyase</keyword>
<keyword evidence="10" id="KW-0963">Cytoplasm</keyword>
<protein>
    <recommendedName>
        <fullName evidence="3 10">Phosphoenolpyruvate carboxykinase (ATP)</fullName>
        <shortName evidence="10">PCK</shortName>
        <shortName evidence="10">PEP carboxykinase</shortName>
        <shortName evidence="10">PEPCK</shortName>
        <ecNumber evidence="3 10">4.1.1.49</ecNumber>
    </recommendedName>
</protein>
<feature type="binding site" evidence="10">
    <location>
        <position position="209"/>
    </location>
    <ligand>
        <name>substrate</name>
    </ligand>
</feature>
<dbReference type="EC" id="4.1.1.49" evidence="3 10"/>
<feature type="binding site" evidence="10">
    <location>
        <position position="234"/>
    </location>
    <ligand>
        <name>ATP</name>
        <dbReference type="ChEBI" id="CHEBI:30616"/>
    </ligand>
</feature>
<keyword evidence="10" id="KW-0479">Metal-binding</keyword>
<sequence length="554" mass="61961">MSHYILELKTPALAQAKALKSDYGLKNHGLTNLHNVYWNLPTEALYEEAIFRGEGQLSLGGAMVVNTGKHTARSANDKFVVQEADTSDKIWWGQYNRPFAVDKFNAVYQRLQGFLQGRDLFVQDVYGGADPNYRLPVRIITEYAWHSLFARNMFIHAATNDELRRFVPQFTVISIPSFQAQPEIDGTLSPTFILLNFQQKLCIIGGTGYGGEIKKSVFTLLNFLLPLDGLMTMHCSANVGKLGDVALFFGLSGTGKTTLSADPNRFLVGDDEHGWSDEGIFNFEGGCYAKVIELSPTAEPEIYACTRRFGTILENVIYDPTTRLLDLDDDERTENTRSAYPLEFIPNCVPSKMANHPKNILFLTCDASGVLPPIARLTPEQAMYHFISGYTSKVSGTEIDLGKEPEITFSACFGAPFMVHHPYYYASLLRRKMEKYNVNCWLVNTGWTGGPYGIGKRMSIHHTRALLNSVLDGKLMHVPFKKDPVFGFDVPQSCEGVPEKVLNPINTWEDPQAYQAKYLMLASLFIENFKKFKDGCTPDVVAAGPVKKDFVAAR</sequence>
<feature type="binding site" evidence="10">
    <location>
        <position position="215"/>
    </location>
    <ligand>
        <name>Mn(2+)</name>
        <dbReference type="ChEBI" id="CHEBI:29035"/>
    </ligand>
</feature>
<keyword evidence="4 10" id="KW-0312">Gluconeogenesis</keyword>
<comment type="pathway">
    <text evidence="1 10">Carbohydrate biosynthesis; gluconeogenesis.</text>
</comment>
<name>A0A855X710_9BACT</name>
<dbReference type="GO" id="GO:0006094">
    <property type="term" value="P:gluconeogenesis"/>
    <property type="evidence" value="ECO:0007669"/>
    <property type="project" value="UniProtKB-UniRule"/>
</dbReference>
<evidence type="ECO:0000313" key="11">
    <source>
        <dbReference type="EMBL" id="PWB75870.1"/>
    </source>
</evidence>
<comment type="caution">
    <text evidence="11">The sequence shown here is derived from an EMBL/GenBank/DDBJ whole genome shotgun (WGS) entry which is preliminary data.</text>
</comment>
<evidence type="ECO:0000256" key="7">
    <source>
        <dbReference type="ARBA" id="ARBA00022840"/>
    </source>
</evidence>
<comment type="function">
    <text evidence="10">Involved in the gluconeogenesis. Catalyzes the conversion of oxaloacetate (OAA) to phosphoenolpyruvate (PEP) through direct phosphoryl transfer between the nucleoside triphosphate and OAA.</text>
</comment>
<dbReference type="InterPro" id="IPR013035">
    <property type="entry name" value="PEP_carboxykinase_C"/>
</dbReference>
<dbReference type="CDD" id="cd00484">
    <property type="entry name" value="PEPCK_ATP"/>
    <property type="match status" value="1"/>
</dbReference>
<evidence type="ECO:0000256" key="8">
    <source>
        <dbReference type="ARBA" id="ARBA00023239"/>
    </source>
</evidence>
<dbReference type="UniPathway" id="UPA00138"/>
<feature type="binding site" evidence="10">
    <location>
        <position position="215"/>
    </location>
    <ligand>
        <name>ATP</name>
        <dbReference type="ChEBI" id="CHEBI:30616"/>
    </ligand>
</feature>
<dbReference type="EMBL" id="PQAP01000007">
    <property type="protein sequence ID" value="PWB75870.1"/>
    <property type="molecule type" value="Genomic_DNA"/>
</dbReference>
<dbReference type="SUPFAM" id="SSF68923">
    <property type="entry name" value="PEP carboxykinase N-terminal domain"/>
    <property type="match status" value="1"/>
</dbReference>
<feature type="binding site" evidence="10">
    <location>
        <position position="215"/>
    </location>
    <ligand>
        <name>substrate</name>
    </ligand>
</feature>
<comment type="cofactor">
    <cofactor evidence="10">
        <name>Mn(2+)</name>
        <dbReference type="ChEBI" id="CHEBI:29035"/>
    </cofactor>
    <text evidence="10">Binds 1 Mn(2+) ion per subunit.</text>
</comment>
<dbReference type="NCBIfam" id="NF006821">
    <property type="entry name" value="PRK09344.1-3"/>
    <property type="match status" value="1"/>
</dbReference>
<keyword evidence="7 10" id="KW-0067">ATP-binding</keyword>
<evidence type="ECO:0000256" key="6">
    <source>
        <dbReference type="ARBA" id="ARBA00022793"/>
    </source>
</evidence>
<dbReference type="InterPro" id="IPR008210">
    <property type="entry name" value="PEP_carboxykinase_N"/>
</dbReference>
<dbReference type="Pfam" id="PF01293">
    <property type="entry name" value="PEPCK_ATP"/>
    <property type="match status" value="1"/>
</dbReference>
<feature type="binding site" evidence="10">
    <location>
        <position position="271"/>
    </location>
    <ligand>
        <name>Mn(2+)</name>
        <dbReference type="ChEBI" id="CHEBI:29035"/>
    </ligand>
</feature>
<comment type="caution">
    <text evidence="10">Lacks conserved residue(s) required for the propagation of feature annotation.</text>
</comment>
<keyword evidence="10" id="KW-0464">Manganese</keyword>
<dbReference type="HAMAP" id="MF_00453">
    <property type="entry name" value="PEPCK_ATP"/>
    <property type="match status" value="1"/>
</dbReference>
<comment type="subcellular location">
    <subcellularLocation>
        <location evidence="10">Cytoplasm</location>
    </subcellularLocation>
</comment>
<organism evidence="11 12">
    <name type="scientific">candidate division GN15 bacterium</name>
    <dbReference type="NCBI Taxonomy" id="2072418"/>
    <lineage>
        <taxon>Bacteria</taxon>
        <taxon>candidate division GN15</taxon>
    </lineage>
</organism>
<keyword evidence="5 10" id="KW-0547">Nucleotide-binding</keyword>
<evidence type="ECO:0000256" key="4">
    <source>
        <dbReference type="ARBA" id="ARBA00022432"/>
    </source>
</evidence>
<proteinExistence type="inferred from homology"/>
<feature type="binding site" evidence="10">
    <location>
        <position position="299"/>
    </location>
    <ligand>
        <name>ATP</name>
        <dbReference type="ChEBI" id="CHEBI:30616"/>
    </ligand>
</feature>
<dbReference type="InterPro" id="IPR001272">
    <property type="entry name" value="PEP_carboxykinase_ATP"/>
</dbReference>
<dbReference type="Gene3D" id="3.40.449.10">
    <property type="entry name" value="Phosphoenolpyruvate Carboxykinase, domain 1"/>
    <property type="match status" value="1"/>
</dbReference>
<comment type="similarity">
    <text evidence="2 10">Belongs to the phosphoenolpyruvate carboxykinase (ATP) family.</text>
</comment>
<feature type="binding site" evidence="10">
    <location>
        <position position="337"/>
    </location>
    <ligand>
        <name>substrate</name>
    </ligand>
</feature>
<dbReference type="GO" id="GO:0016301">
    <property type="term" value="F:kinase activity"/>
    <property type="evidence" value="ECO:0007669"/>
    <property type="project" value="UniProtKB-KW"/>
</dbReference>
<dbReference type="GO" id="GO:0005829">
    <property type="term" value="C:cytosol"/>
    <property type="evidence" value="ECO:0007669"/>
    <property type="project" value="TreeGrafter"/>
</dbReference>
<feature type="binding site" evidence="10">
    <location>
        <position position="73"/>
    </location>
    <ligand>
        <name>substrate</name>
    </ligand>
</feature>
<evidence type="ECO:0000256" key="2">
    <source>
        <dbReference type="ARBA" id="ARBA00006052"/>
    </source>
</evidence>
<evidence type="ECO:0000256" key="10">
    <source>
        <dbReference type="HAMAP-Rule" id="MF_00453"/>
    </source>
</evidence>
<evidence type="ECO:0000256" key="3">
    <source>
        <dbReference type="ARBA" id="ARBA00012363"/>
    </source>
</evidence>
<keyword evidence="11" id="KW-0418">Kinase</keyword>
<dbReference type="Proteomes" id="UP000250918">
    <property type="component" value="Unassembled WGS sequence"/>
</dbReference>
<keyword evidence="11" id="KW-0670">Pyruvate</keyword>